<accession>A0A323UTN3</accession>
<dbReference type="PANTHER" id="PTHR30302:SF5">
    <property type="entry name" value="SLR1876 PROTEIN"/>
    <property type="match status" value="1"/>
</dbReference>
<evidence type="ECO:0000313" key="2">
    <source>
        <dbReference type="Proteomes" id="UP000248259"/>
    </source>
</evidence>
<reference evidence="1 2" key="1">
    <citation type="submission" date="2018-06" db="EMBL/GenBank/DDBJ databases">
        <title>Azoarcus communis strain SWub3 genome.</title>
        <authorList>
            <person name="Zorraquino Salvo V."/>
            <person name="Toubiana D."/>
            <person name="Blumwald E."/>
        </authorList>
    </citation>
    <scope>NUCLEOTIDE SEQUENCE [LARGE SCALE GENOMIC DNA]</scope>
    <source>
        <strain evidence="1 2">SWub3</strain>
    </source>
</reference>
<proteinExistence type="predicted"/>
<keyword evidence="2" id="KW-1185">Reference proteome</keyword>
<dbReference type="EMBL" id="QKOE01000010">
    <property type="protein sequence ID" value="PZA15874.1"/>
    <property type="molecule type" value="Genomic_DNA"/>
</dbReference>
<organism evidence="1 2">
    <name type="scientific">Parazoarcus communis SWub3 = DSM 12120</name>
    <dbReference type="NCBI Taxonomy" id="1121029"/>
    <lineage>
        <taxon>Bacteria</taxon>
        <taxon>Pseudomonadati</taxon>
        <taxon>Pseudomonadota</taxon>
        <taxon>Betaproteobacteria</taxon>
        <taxon>Rhodocyclales</taxon>
        <taxon>Zoogloeaceae</taxon>
        <taxon>Parazoarcus</taxon>
    </lineage>
</organism>
<dbReference type="PANTHER" id="PTHR30302">
    <property type="entry name" value="HYDROGENASE 1 MATURATION PROTEASE"/>
    <property type="match status" value="1"/>
</dbReference>
<comment type="caution">
    <text evidence="1">The sequence shown here is derived from an EMBL/GenBank/DDBJ whole genome shotgun (WGS) entry which is preliminary data.</text>
</comment>
<name>A0A323UTN3_9RHOO</name>
<sequence>MTTSTRLLVFAIGNDLRGDDALGPVLGERIAALQLEGVRVLPEYQLQVEHVLDMVEAGAVLFVDAARALGQVFRYEAVVPDCGTPVLSHALSPSALLGVYERINRCPPPPAYVLALDGLNFELDAPLSAGAQHALDQAWAWTKPKLLAGLPLTRWEAAS</sequence>
<dbReference type="GO" id="GO:0016485">
    <property type="term" value="P:protein processing"/>
    <property type="evidence" value="ECO:0007669"/>
    <property type="project" value="TreeGrafter"/>
</dbReference>
<dbReference type="RefSeq" id="WP_110525727.1">
    <property type="nucleotide sequence ID" value="NZ_QKOE01000010.1"/>
</dbReference>
<dbReference type="Proteomes" id="UP000248259">
    <property type="component" value="Unassembled WGS sequence"/>
</dbReference>
<dbReference type="OrthoDB" id="9808862at2"/>
<evidence type="ECO:0000313" key="1">
    <source>
        <dbReference type="EMBL" id="PZA15874.1"/>
    </source>
</evidence>
<dbReference type="Gene3D" id="3.40.50.1450">
    <property type="entry name" value="HybD-like"/>
    <property type="match status" value="1"/>
</dbReference>
<gene>
    <name evidence="1" type="ORF">DNK49_14130</name>
</gene>
<dbReference type="InterPro" id="IPR023430">
    <property type="entry name" value="Pept_HybD-like_dom_sf"/>
</dbReference>
<dbReference type="SUPFAM" id="SSF53163">
    <property type="entry name" value="HybD-like"/>
    <property type="match status" value="1"/>
</dbReference>
<dbReference type="GO" id="GO:0004175">
    <property type="term" value="F:endopeptidase activity"/>
    <property type="evidence" value="ECO:0007669"/>
    <property type="project" value="TreeGrafter"/>
</dbReference>
<protein>
    <submittedName>
        <fullName evidence="1">Ni/Fe hydrogenase</fullName>
    </submittedName>
</protein>
<dbReference type="AlphaFoldDB" id="A0A323UTN3"/>
<dbReference type="InterPro" id="IPR000671">
    <property type="entry name" value="Peptidase_A31"/>
</dbReference>
<dbReference type="NCBIfam" id="TIGR00072">
    <property type="entry name" value="hydrog_prot"/>
    <property type="match status" value="1"/>
</dbReference>
<dbReference type="GO" id="GO:0008047">
    <property type="term" value="F:enzyme activator activity"/>
    <property type="evidence" value="ECO:0007669"/>
    <property type="project" value="InterPro"/>
</dbReference>